<feature type="domain" description="HSF-type DNA-binding" evidence="10">
    <location>
        <begin position="76"/>
        <end position="100"/>
    </location>
</feature>
<keyword evidence="5 11" id="KW-0346">Stress response</keyword>
<evidence type="ECO:0000256" key="7">
    <source>
        <dbReference type="ARBA" id="ARBA00023163"/>
    </source>
</evidence>
<dbReference type="STRING" id="1088818.A0A2I0ATY0"/>
<dbReference type="AlphaFoldDB" id="A0A2I0ATY0"/>
<keyword evidence="12" id="KW-1185">Reference proteome</keyword>
<proteinExistence type="inferred from homology"/>
<reference evidence="11 12" key="1">
    <citation type="journal article" date="2017" name="Nature">
        <title>The Apostasia genome and the evolution of orchids.</title>
        <authorList>
            <person name="Zhang G.Q."/>
            <person name="Liu K.W."/>
            <person name="Li Z."/>
            <person name="Lohaus R."/>
            <person name="Hsiao Y.Y."/>
            <person name="Niu S.C."/>
            <person name="Wang J.Y."/>
            <person name="Lin Y.C."/>
            <person name="Xu Q."/>
            <person name="Chen L.J."/>
            <person name="Yoshida K."/>
            <person name="Fujiwara S."/>
            <person name="Wang Z.W."/>
            <person name="Zhang Y.Q."/>
            <person name="Mitsuda N."/>
            <person name="Wang M."/>
            <person name="Liu G.H."/>
            <person name="Pecoraro L."/>
            <person name="Huang H.X."/>
            <person name="Xiao X.J."/>
            <person name="Lin M."/>
            <person name="Wu X.Y."/>
            <person name="Wu W.L."/>
            <person name="Chen Y.Y."/>
            <person name="Chang S.B."/>
            <person name="Sakamoto S."/>
            <person name="Ohme-Takagi M."/>
            <person name="Yagi M."/>
            <person name="Zeng S.J."/>
            <person name="Shen C.Y."/>
            <person name="Yeh C.M."/>
            <person name="Luo Y.B."/>
            <person name="Tsai W.C."/>
            <person name="Van de Peer Y."/>
            <person name="Liu Z.J."/>
        </authorList>
    </citation>
    <scope>NUCLEOTIDE SEQUENCE [LARGE SCALE GENOMIC DNA]</scope>
    <source>
        <strain evidence="12">cv. Shenzhen</strain>
        <tissue evidence="11">Stem</tissue>
    </source>
</reference>
<evidence type="ECO:0000256" key="6">
    <source>
        <dbReference type="ARBA" id="ARBA00023125"/>
    </source>
</evidence>
<keyword evidence="7" id="KW-0804">Transcription</keyword>
<dbReference type="SUPFAM" id="SSF46785">
    <property type="entry name" value="Winged helix' DNA-binding domain"/>
    <property type="match status" value="1"/>
</dbReference>
<evidence type="ECO:0000256" key="1">
    <source>
        <dbReference type="ARBA" id="ARBA00004123"/>
    </source>
</evidence>
<dbReference type="GO" id="GO:0003700">
    <property type="term" value="F:DNA-binding transcription factor activity"/>
    <property type="evidence" value="ECO:0007669"/>
    <property type="project" value="InterPro"/>
</dbReference>
<comment type="similarity">
    <text evidence="9">Belongs to the HSF family.</text>
</comment>
<name>A0A2I0ATY0_9ASPA</name>
<keyword evidence="3" id="KW-0597">Phosphoprotein</keyword>
<comment type="subunit">
    <text evidence="2">Homotrimer.</text>
</comment>
<protein>
    <submittedName>
        <fullName evidence="11">Heat shock factor protein HSF30</fullName>
    </submittedName>
</protein>
<dbReference type="GO" id="GO:0006357">
    <property type="term" value="P:regulation of transcription by RNA polymerase II"/>
    <property type="evidence" value="ECO:0007669"/>
    <property type="project" value="TreeGrafter"/>
</dbReference>
<dbReference type="PANTHER" id="PTHR10015:SF338">
    <property type="entry name" value="HEAT STRESS TRANSCRIPTION FACTOR A-2"/>
    <property type="match status" value="1"/>
</dbReference>
<evidence type="ECO:0000256" key="9">
    <source>
        <dbReference type="RuleBase" id="RU004020"/>
    </source>
</evidence>
<keyword evidence="6" id="KW-0238">DNA-binding</keyword>
<keyword evidence="4" id="KW-0805">Transcription regulation</keyword>
<dbReference type="SMART" id="SM00415">
    <property type="entry name" value="HSF"/>
    <property type="match status" value="1"/>
</dbReference>
<comment type="subcellular location">
    <subcellularLocation>
        <location evidence="1">Nucleus</location>
    </subcellularLocation>
</comment>
<dbReference type="GO" id="GO:0005634">
    <property type="term" value="C:nucleus"/>
    <property type="evidence" value="ECO:0007669"/>
    <property type="project" value="UniProtKB-SubCell"/>
</dbReference>
<dbReference type="PRINTS" id="PR00056">
    <property type="entry name" value="HSFDOMAIN"/>
</dbReference>
<evidence type="ECO:0000259" key="10">
    <source>
        <dbReference type="PROSITE" id="PS00434"/>
    </source>
</evidence>
<dbReference type="OrthoDB" id="60033at2759"/>
<dbReference type="PANTHER" id="PTHR10015">
    <property type="entry name" value="HEAT SHOCK TRANSCRIPTION FACTOR"/>
    <property type="match status" value="1"/>
</dbReference>
<dbReference type="EMBL" id="KZ451950">
    <property type="protein sequence ID" value="PKA58982.1"/>
    <property type="molecule type" value="Genomic_DNA"/>
</dbReference>
<gene>
    <name evidence="11" type="primary">HSF30</name>
    <name evidence="11" type="ORF">AXF42_Ash001075</name>
</gene>
<evidence type="ECO:0000256" key="4">
    <source>
        <dbReference type="ARBA" id="ARBA00023015"/>
    </source>
</evidence>
<dbReference type="PROSITE" id="PS00434">
    <property type="entry name" value="HSF_DOMAIN"/>
    <property type="match status" value="1"/>
</dbReference>
<evidence type="ECO:0000256" key="8">
    <source>
        <dbReference type="ARBA" id="ARBA00023242"/>
    </source>
</evidence>
<dbReference type="FunFam" id="1.10.10.10:FF:000057">
    <property type="entry name" value="Heat shock transcription factor 1"/>
    <property type="match status" value="1"/>
</dbReference>
<dbReference type="Gene3D" id="1.10.10.10">
    <property type="entry name" value="Winged helix-like DNA-binding domain superfamily/Winged helix DNA-binding domain"/>
    <property type="match status" value="1"/>
</dbReference>
<evidence type="ECO:0000256" key="3">
    <source>
        <dbReference type="ARBA" id="ARBA00022553"/>
    </source>
</evidence>
<accession>A0A2I0ATY0</accession>
<dbReference type="GO" id="GO:0000978">
    <property type="term" value="F:RNA polymerase II cis-regulatory region sequence-specific DNA binding"/>
    <property type="evidence" value="ECO:0007669"/>
    <property type="project" value="TreeGrafter"/>
</dbReference>
<organism evidence="11 12">
    <name type="scientific">Apostasia shenzhenica</name>
    <dbReference type="NCBI Taxonomy" id="1088818"/>
    <lineage>
        <taxon>Eukaryota</taxon>
        <taxon>Viridiplantae</taxon>
        <taxon>Streptophyta</taxon>
        <taxon>Embryophyta</taxon>
        <taxon>Tracheophyta</taxon>
        <taxon>Spermatophyta</taxon>
        <taxon>Magnoliopsida</taxon>
        <taxon>Liliopsida</taxon>
        <taxon>Asparagales</taxon>
        <taxon>Orchidaceae</taxon>
        <taxon>Apostasioideae</taxon>
        <taxon>Apostasia</taxon>
    </lineage>
</organism>
<dbReference type="InterPro" id="IPR036388">
    <property type="entry name" value="WH-like_DNA-bd_sf"/>
</dbReference>
<dbReference type="Pfam" id="PF00447">
    <property type="entry name" value="HSF_DNA-bind"/>
    <property type="match status" value="1"/>
</dbReference>
<dbReference type="InterPro" id="IPR036390">
    <property type="entry name" value="WH_DNA-bd_sf"/>
</dbReference>
<evidence type="ECO:0000256" key="5">
    <source>
        <dbReference type="ARBA" id="ARBA00023016"/>
    </source>
</evidence>
<evidence type="ECO:0000313" key="11">
    <source>
        <dbReference type="EMBL" id="PKA58982.1"/>
    </source>
</evidence>
<keyword evidence="8" id="KW-0539">Nucleus</keyword>
<dbReference type="Proteomes" id="UP000236161">
    <property type="component" value="Unassembled WGS sequence"/>
</dbReference>
<dbReference type="InterPro" id="IPR000232">
    <property type="entry name" value="HSF_DNA-bd"/>
</dbReference>
<dbReference type="GO" id="GO:0034605">
    <property type="term" value="P:cellular response to heat"/>
    <property type="evidence" value="ECO:0007669"/>
    <property type="project" value="TreeGrafter"/>
</dbReference>
<evidence type="ECO:0000256" key="2">
    <source>
        <dbReference type="ARBA" id="ARBA00011233"/>
    </source>
</evidence>
<sequence length="315" mass="36050">MDTVVELVLIKEEENGDEEAMAPQPLPGLHDAAPPPFLTKTFEMVEDPSTDSVVSWSVARNSFIVWDSHAFAADLLPRYFKHGNFSSFIRQLNTYGFRKVDPDRWEFANEEFLGGQRHLLKNIKRRRNVGQSSAEAGQLGLESEVERLRRERHVLMMEIMRLRQQQQSSRIQLLAMEDRMLGAERKQQQTMAFLSKSLKNPEFIQKLLLRSEQRRELGSPGKKRRVLPAAAGDGGVAAEVERFLSTMESEESRSMRNEEGMEFMARSTAEIPDSLWEVLLNENLGEEQTTEVETSGWGEDVKDLVEQMQFLGSED</sequence>
<evidence type="ECO:0000313" key="12">
    <source>
        <dbReference type="Proteomes" id="UP000236161"/>
    </source>
</evidence>